<dbReference type="VEuPathDB" id="FungiDB:VP01_1971g3"/>
<name>A0A0L6VCB6_9BASI</name>
<reference evidence="2 3" key="1">
    <citation type="submission" date="2015-08" db="EMBL/GenBank/DDBJ databases">
        <title>Next Generation Sequencing and Analysis of the Genome of Puccinia sorghi L Schw, the Causal Agent of Maize Common Rust.</title>
        <authorList>
            <person name="Rochi L."/>
            <person name="Burguener G."/>
            <person name="Darino M."/>
            <person name="Turjanski A."/>
            <person name="Kreff E."/>
            <person name="Dieguez M.J."/>
            <person name="Sacco F."/>
        </authorList>
    </citation>
    <scope>NUCLEOTIDE SEQUENCE [LARGE SCALE GENOMIC DNA]</scope>
    <source>
        <strain evidence="2 3">RO10H11247</strain>
    </source>
</reference>
<keyword evidence="1" id="KW-1133">Transmembrane helix</keyword>
<keyword evidence="1" id="KW-0472">Membrane</keyword>
<dbReference type="AlphaFoldDB" id="A0A0L6VCB6"/>
<evidence type="ECO:0000256" key="1">
    <source>
        <dbReference type="SAM" id="Phobius"/>
    </source>
</evidence>
<sequence length="476" mass="55152">MLPTPGQSLKRRNNYFIQKTSLIGNQRQCCCYGLFYTKEITCDILKCRASTHSQLGACSSCNTKGRTQFCYLSKQSITVFQPWIHTFNLPQQPNTSIVSVFCTACWDETYTAKKNLLNCLQDMQKLSGSFSLMHSNCADWKVTVPKYLHMQTCLIWMVAWLDAAKRKQHFFIFYFFLISSFIHIFHLHLISQTDSLSVSQLCPFLSSSFPLVCCHRSLLGFSVFSHQLCLSPRGFCCPWSFILVSLWSLRQTRSRRDELMVGFRNYCLNQLELHNKLTQMPAVDMQHAPAKLSSKLHLFAYLTCNMLQPSFHPNSTSWFKHFCRMVGVTTDTSWEFLHVNCRQLRNSFLQCCVFCTSTLIARAKLLIKANGTKPIEAHSQERFFESFKKHSRSGIIREGDSKIKSHWKSLSKNRSADHDSIHCKKNFLNCLKLICRMLHLVELLWENYFSKNRSFLGISACQLQAVEQFLLCSDTY</sequence>
<evidence type="ECO:0000313" key="3">
    <source>
        <dbReference type="Proteomes" id="UP000037035"/>
    </source>
</evidence>
<organism evidence="2 3">
    <name type="scientific">Puccinia sorghi</name>
    <dbReference type="NCBI Taxonomy" id="27349"/>
    <lineage>
        <taxon>Eukaryota</taxon>
        <taxon>Fungi</taxon>
        <taxon>Dikarya</taxon>
        <taxon>Basidiomycota</taxon>
        <taxon>Pucciniomycotina</taxon>
        <taxon>Pucciniomycetes</taxon>
        <taxon>Pucciniales</taxon>
        <taxon>Pucciniaceae</taxon>
        <taxon>Puccinia</taxon>
    </lineage>
</organism>
<proteinExistence type="predicted"/>
<keyword evidence="1" id="KW-0812">Transmembrane</keyword>
<protein>
    <submittedName>
        <fullName evidence="2">Uncharacterized protein</fullName>
    </submittedName>
</protein>
<keyword evidence="3" id="KW-1185">Reference proteome</keyword>
<gene>
    <name evidence="2" type="ORF">VP01_1971g3</name>
</gene>
<feature type="transmembrane region" description="Helical" evidence="1">
    <location>
        <begin position="170"/>
        <end position="190"/>
    </location>
</feature>
<dbReference type="Proteomes" id="UP000037035">
    <property type="component" value="Unassembled WGS sequence"/>
</dbReference>
<comment type="caution">
    <text evidence="2">The sequence shown here is derived from an EMBL/GenBank/DDBJ whole genome shotgun (WGS) entry which is preliminary data.</text>
</comment>
<evidence type="ECO:0000313" key="2">
    <source>
        <dbReference type="EMBL" id="KNZ58227.1"/>
    </source>
</evidence>
<dbReference type="EMBL" id="LAVV01006805">
    <property type="protein sequence ID" value="KNZ58227.1"/>
    <property type="molecule type" value="Genomic_DNA"/>
</dbReference>
<accession>A0A0L6VCB6</accession>